<evidence type="ECO:0000256" key="3">
    <source>
        <dbReference type="ARBA" id="ARBA00022840"/>
    </source>
</evidence>
<accession>A0A511W3P3</accession>
<protein>
    <submittedName>
        <fullName evidence="5">ABC-F type ribosomal protection protein</fullName>
    </submittedName>
</protein>
<keyword evidence="6" id="KW-1185">Reference proteome</keyword>
<dbReference type="SUPFAM" id="SSF52540">
    <property type="entry name" value="P-loop containing nucleoside triphosphate hydrolases"/>
    <property type="match status" value="2"/>
</dbReference>
<name>A0A511W3P3_9BACI</name>
<feature type="domain" description="ABC transporter" evidence="4">
    <location>
        <begin position="5"/>
        <end position="215"/>
    </location>
</feature>
<keyword evidence="3" id="KW-0067">ATP-binding</keyword>
<gene>
    <name evidence="5" type="ORF">AHA02nite_14660</name>
</gene>
<dbReference type="Gene3D" id="3.40.50.300">
    <property type="entry name" value="P-loop containing nucleotide triphosphate hydrolases"/>
    <property type="match status" value="2"/>
</dbReference>
<dbReference type="PANTHER" id="PTHR19211">
    <property type="entry name" value="ATP-BINDING TRANSPORT PROTEIN-RELATED"/>
    <property type="match status" value="1"/>
</dbReference>
<dbReference type="Pfam" id="PF00005">
    <property type="entry name" value="ABC_tran"/>
    <property type="match status" value="2"/>
</dbReference>
<dbReference type="PROSITE" id="PS00211">
    <property type="entry name" value="ABC_TRANSPORTER_1"/>
    <property type="match status" value="1"/>
</dbReference>
<comment type="caution">
    <text evidence="5">The sequence shown here is derived from an EMBL/GenBank/DDBJ whole genome shotgun (WGS) entry which is preliminary data.</text>
</comment>
<dbReference type="CDD" id="cd03221">
    <property type="entry name" value="ABCF_EF-3"/>
    <property type="match status" value="1"/>
</dbReference>
<dbReference type="InterPro" id="IPR003593">
    <property type="entry name" value="AAA+_ATPase"/>
</dbReference>
<keyword evidence="1" id="KW-0677">Repeat</keyword>
<dbReference type="OrthoDB" id="9762369at2"/>
<evidence type="ECO:0000259" key="4">
    <source>
        <dbReference type="PROSITE" id="PS50893"/>
    </source>
</evidence>
<sequence>MSGNIIIENLTFKYLSMAKPIFKDVNINIHENWKLGLVGRNGRGKTTFLKILLNELEYEGNLQSTLRFKYFPSYPAVHEELTTLEVLLQQNFNVEVWEIEREFNLIGLSPDLLDRRFNLLSGGEQTKALLVELFLNEKAFPLIDEPTNNLDAHGRHVVGQYLNQKKGFIVVSHDEHFLNQFVDHVLAINKQSIDLISGNLETWKAEKLNADLLTHKKNEKLQEEIKRLSEVSSQVNNWGNKRENSTKDSSERRLAAKQMKRAKAIKKRTEEMVEEKRSLINNIEEESDLKLKVNHPRKQVLSLRQFSILRDGRPLFEPIDIDVQPGERLFIEGKNGIGKSTLLNFILGQDKFETMGEYHLRLPENCSTLHQSNQHILDIASALKAYPFKKEREQFLYLLHQLGIKRSRFTEPSSKHWSAGEQKKVFLANALLGHNELFIWDEVTNSLDIMVVQQLINALNFYEPTMIGVDHNEYFVDAIATKRIELVPYQ</sequence>
<dbReference type="GO" id="GO:0016887">
    <property type="term" value="F:ATP hydrolysis activity"/>
    <property type="evidence" value="ECO:0007669"/>
    <property type="project" value="InterPro"/>
</dbReference>
<organism evidence="5 6">
    <name type="scientific">Alkalibacillus haloalkaliphilus</name>
    <dbReference type="NCBI Taxonomy" id="94136"/>
    <lineage>
        <taxon>Bacteria</taxon>
        <taxon>Bacillati</taxon>
        <taxon>Bacillota</taxon>
        <taxon>Bacilli</taxon>
        <taxon>Bacillales</taxon>
        <taxon>Bacillaceae</taxon>
        <taxon>Alkalibacillus</taxon>
    </lineage>
</organism>
<dbReference type="InterPro" id="IPR003439">
    <property type="entry name" value="ABC_transporter-like_ATP-bd"/>
</dbReference>
<keyword evidence="2" id="KW-0547">Nucleotide-binding</keyword>
<evidence type="ECO:0000256" key="1">
    <source>
        <dbReference type="ARBA" id="ARBA00022737"/>
    </source>
</evidence>
<dbReference type="PANTHER" id="PTHR19211:SF14">
    <property type="entry name" value="ATP-BINDING CASSETTE SUB-FAMILY F MEMBER 1"/>
    <property type="match status" value="1"/>
</dbReference>
<dbReference type="AlphaFoldDB" id="A0A511W3P3"/>
<dbReference type="InterPro" id="IPR017871">
    <property type="entry name" value="ABC_transporter-like_CS"/>
</dbReference>
<dbReference type="SMART" id="SM00382">
    <property type="entry name" value="AAA"/>
    <property type="match status" value="2"/>
</dbReference>
<dbReference type="Proteomes" id="UP000321440">
    <property type="component" value="Unassembled WGS sequence"/>
</dbReference>
<evidence type="ECO:0000256" key="2">
    <source>
        <dbReference type="ARBA" id="ARBA00022741"/>
    </source>
</evidence>
<dbReference type="InterPro" id="IPR027417">
    <property type="entry name" value="P-loop_NTPase"/>
</dbReference>
<dbReference type="EMBL" id="BJYA01000010">
    <property type="protein sequence ID" value="GEN45690.1"/>
    <property type="molecule type" value="Genomic_DNA"/>
</dbReference>
<dbReference type="InterPro" id="IPR050611">
    <property type="entry name" value="ABCF"/>
</dbReference>
<dbReference type="GO" id="GO:0005524">
    <property type="term" value="F:ATP binding"/>
    <property type="evidence" value="ECO:0007669"/>
    <property type="project" value="UniProtKB-KW"/>
</dbReference>
<reference evidence="5 6" key="1">
    <citation type="submission" date="2019-07" db="EMBL/GenBank/DDBJ databases">
        <title>Whole genome shotgun sequence of Alkalibacillus haloalkaliphilus NBRC 103110.</title>
        <authorList>
            <person name="Hosoyama A."/>
            <person name="Uohara A."/>
            <person name="Ohji S."/>
            <person name="Ichikawa N."/>
        </authorList>
    </citation>
    <scope>NUCLEOTIDE SEQUENCE [LARGE SCALE GENOMIC DNA]</scope>
    <source>
        <strain evidence="5 6">NBRC 103110</strain>
    </source>
</reference>
<proteinExistence type="predicted"/>
<evidence type="ECO:0000313" key="6">
    <source>
        <dbReference type="Proteomes" id="UP000321440"/>
    </source>
</evidence>
<dbReference type="PROSITE" id="PS50893">
    <property type="entry name" value="ABC_TRANSPORTER_2"/>
    <property type="match status" value="1"/>
</dbReference>
<dbReference type="RefSeq" id="WP_146815847.1">
    <property type="nucleotide sequence ID" value="NZ_BJYA01000010.1"/>
</dbReference>
<evidence type="ECO:0000313" key="5">
    <source>
        <dbReference type="EMBL" id="GEN45690.1"/>
    </source>
</evidence>